<keyword evidence="4" id="KW-0812">Transmembrane</keyword>
<evidence type="ECO:0000313" key="6">
    <source>
        <dbReference type="Proteomes" id="UP000013909"/>
    </source>
</evidence>
<dbReference type="EMBL" id="AQHR01000110">
    <property type="protein sequence ID" value="EON75222.1"/>
    <property type="molecule type" value="Genomic_DNA"/>
</dbReference>
<keyword evidence="4" id="KW-0472">Membrane</keyword>
<name>R7ZMB4_9BACT</name>
<dbReference type="PROSITE" id="PS50005">
    <property type="entry name" value="TPR"/>
    <property type="match status" value="1"/>
</dbReference>
<dbReference type="PANTHER" id="PTHR45586:SF1">
    <property type="entry name" value="LIPOPOLYSACCHARIDE ASSEMBLY PROTEIN B"/>
    <property type="match status" value="1"/>
</dbReference>
<keyword evidence="4" id="KW-1133">Transmembrane helix</keyword>
<dbReference type="InterPro" id="IPR019734">
    <property type="entry name" value="TPR_rpt"/>
</dbReference>
<dbReference type="Gene3D" id="1.25.40.10">
    <property type="entry name" value="Tetratricopeptide repeat domain"/>
    <property type="match status" value="1"/>
</dbReference>
<dbReference type="STRING" id="1232681.ADIS_4393"/>
<dbReference type="SUPFAM" id="SSF48452">
    <property type="entry name" value="TPR-like"/>
    <property type="match status" value="1"/>
</dbReference>
<dbReference type="PANTHER" id="PTHR45586">
    <property type="entry name" value="TPR REPEAT-CONTAINING PROTEIN PA4667"/>
    <property type="match status" value="1"/>
</dbReference>
<dbReference type="OrthoDB" id="1490552at2"/>
<feature type="transmembrane region" description="Helical" evidence="4">
    <location>
        <begin position="7"/>
        <end position="26"/>
    </location>
</feature>
<keyword evidence="1" id="KW-0677">Repeat</keyword>
<organism evidence="5 6">
    <name type="scientific">Lunatimonas lonarensis</name>
    <dbReference type="NCBI Taxonomy" id="1232681"/>
    <lineage>
        <taxon>Bacteria</taxon>
        <taxon>Pseudomonadati</taxon>
        <taxon>Bacteroidota</taxon>
        <taxon>Cytophagia</taxon>
        <taxon>Cytophagales</taxon>
        <taxon>Cyclobacteriaceae</taxon>
    </lineage>
</organism>
<gene>
    <name evidence="5" type="ORF">ADIS_4393</name>
</gene>
<dbReference type="InterPro" id="IPR011990">
    <property type="entry name" value="TPR-like_helical_dom_sf"/>
</dbReference>
<keyword evidence="6" id="KW-1185">Reference proteome</keyword>
<dbReference type="RefSeq" id="WP_010856506.1">
    <property type="nucleotide sequence ID" value="NZ_AQHR01000110.1"/>
</dbReference>
<feature type="repeat" description="TPR" evidence="3">
    <location>
        <begin position="192"/>
        <end position="225"/>
    </location>
</feature>
<keyword evidence="2 3" id="KW-0802">TPR repeat</keyword>
<evidence type="ECO:0000256" key="3">
    <source>
        <dbReference type="PROSITE-ProRule" id="PRU00339"/>
    </source>
</evidence>
<evidence type="ECO:0000313" key="5">
    <source>
        <dbReference type="EMBL" id="EON75222.1"/>
    </source>
</evidence>
<dbReference type="PATRIC" id="fig|1288963.3.peg.4382"/>
<protein>
    <submittedName>
        <fullName evidence="5">Uncharacterized protein</fullName>
    </submittedName>
</protein>
<dbReference type="Proteomes" id="UP000013909">
    <property type="component" value="Unassembled WGS sequence"/>
</dbReference>
<comment type="caution">
    <text evidence="5">The sequence shown here is derived from an EMBL/GenBank/DDBJ whole genome shotgun (WGS) entry which is preliminary data.</text>
</comment>
<sequence>MKKSQIIFLLFGIVLIVVLYSLPMVVVDNQGEGAIEEEADLGNSFNPDNQHNASLTPEAQSLIDKLKGEMEIEEDKEKFAIFADSTGAIYAERGKLDSAAYFYGLAADNSPTLEKIEKAGSAFYEAFTYSMDEAKTAALAGKTRAYLNKVLESKPERLDLKTKVAMTYVSTSNPMQGITMLRDILEQDPTNESALFNMGILSMQSGQYKRAAERFEDLVRHHPGNVQGQFYLGVSYFESDQKNKAKKQLEALKELTDDDQILAAVANYLERM</sequence>
<accession>R7ZMB4</accession>
<evidence type="ECO:0000256" key="1">
    <source>
        <dbReference type="ARBA" id="ARBA00022737"/>
    </source>
</evidence>
<evidence type="ECO:0000256" key="2">
    <source>
        <dbReference type="ARBA" id="ARBA00022803"/>
    </source>
</evidence>
<proteinExistence type="predicted"/>
<dbReference type="AlphaFoldDB" id="R7ZMB4"/>
<dbReference type="Pfam" id="PF14559">
    <property type="entry name" value="TPR_19"/>
    <property type="match status" value="1"/>
</dbReference>
<evidence type="ECO:0000256" key="4">
    <source>
        <dbReference type="SAM" id="Phobius"/>
    </source>
</evidence>
<reference evidence="5 6" key="1">
    <citation type="submission" date="2013-02" db="EMBL/GenBank/DDBJ databases">
        <title>A novel strain isolated from Lonar lake, Maharashtra, India.</title>
        <authorList>
            <person name="Singh A."/>
        </authorList>
    </citation>
    <scope>NUCLEOTIDE SEQUENCE [LARGE SCALE GENOMIC DNA]</scope>
    <source>
        <strain evidence="5 6">AK24</strain>
    </source>
</reference>
<dbReference type="InterPro" id="IPR051012">
    <property type="entry name" value="CellSynth/LPSAsmb/PSIAsmb"/>
</dbReference>